<protein>
    <submittedName>
        <fullName evidence="7">Uncharacterized protein</fullName>
    </submittedName>
</protein>
<dbReference type="RefSeq" id="XP_066707347.1">
    <property type="nucleotide sequence ID" value="XM_066838454.1"/>
</dbReference>
<gene>
    <name evidence="7" type="ORF">PG986_002232</name>
</gene>
<dbReference type="EMBL" id="JAQQWE010000001">
    <property type="protein sequence ID" value="KAK7967955.1"/>
    <property type="molecule type" value="Genomic_DNA"/>
</dbReference>
<reference evidence="7 8" key="1">
    <citation type="submission" date="2023-01" db="EMBL/GenBank/DDBJ databases">
        <title>Analysis of 21 Apiospora genomes using comparative genomics revels a genus with tremendous synthesis potential of carbohydrate active enzymes and secondary metabolites.</title>
        <authorList>
            <person name="Sorensen T."/>
        </authorList>
    </citation>
    <scope>NUCLEOTIDE SEQUENCE [LARGE SCALE GENOMIC DNA]</scope>
    <source>
        <strain evidence="7 8">CBS 24483</strain>
    </source>
</reference>
<sequence>MPSYAWRFTPKLFVSESATSWLKRLEVPQSSSNVLSRWINNDIRPIEAQRRTWVFSTFSNSWLLTNINISTYLTGSALIPLGLTWWQAIISIVIGNLLSAFFCVLNSLPGAYYNCQSALVHVQCRWLLVGFPVVSRMVWGMWGSQFAIWNRIFLSLVWYGFTAWIGGECVYVILQSWDPDLDQHIPNTLAESTGTTSAYFVGYVVFMLISDPFAWIRPHKLAPFFYFASTVTIVCFLALLIWALATMGPEGFGDTISNSAAPPAGTTRVGWLIVYGIVTTTIGAISAGILDQNDYARFAARPRHAIVSQAVNFPIFSVMSSVIGILVTAATQNRFGGEAVWNPPALLSRLIAESPNSCGTRAACCFAAMGLVVSQIGINVPGNALSGGFDLAATFPRYMDIRRGAYLTMLLSVVASPWQLANTSTIFLTVLSSYSVFLGPMVGMMVSSYLVVNRRKINVDDLYIGGSKGIYWYTAGVNWRSIVAFFVGCVPLLPGFISAVNPDITVPVGATNLYDLSFVYGFVASGFVYFLLHVVFPARALDAFVKNNLAARQTVSHYRAKWDAVAGFGVDESVAVQDVDCSAGPPKS</sequence>
<evidence type="ECO:0000313" key="7">
    <source>
        <dbReference type="EMBL" id="KAK7967955.1"/>
    </source>
</evidence>
<comment type="caution">
    <text evidence="7">The sequence shown here is derived from an EMBL/GenBank/DDBJ whole genome shotgun (WGS) entry which is preliminary data.</text>
</comment>
<dbReference type="PANTHER" id="PTHR30618">
    <property type="entry name" value="NCS1 FAMILY PURINE/PYRIMIDINE TRANSPORTER"/>
    <property type="match status" value="1"/>
</dbReference>
<evidence type="ECO:0000256" key="3">
    <source>
        <dbReference type="ARBA" id="ARBA00022692"/>
    </source>
</evidence>
<feature type="transmembrane region" description="Helical" evidence="6">
    <location>
        <begin position="426"/>
        <end position="452"/>
    </location>
</feature>
<feature type="transmembrane region" description="Helical" evidence="6">
    <location>
        <begin position="310"/>
        <end position="330"/>
    </location>
</feature>
<dbReference type="Proteomes" id="UP001391051">
    <property type="component" value="Unassembled WGS sequence"/>
</dbReference>
<dbReference type="Pfam" id="PF02133">
    <property type="entry name" value="Transp_cyt_pur"/>
    <property type="match status" value="1"/>
</dbReference>
<keyword evidence="8" id="KW-1185">Reference proteome</keyword>
<feature type="transmembrane region" description="Helical" evidence="6">
    <location>
        <begin position="85"/>
        <end position="105"/>
    </location>
</feature>
<evidence type="ECO:0000256" key="1">
    <source>
        <dbReference type="ARBA" id="ARBA00004141"/>
    </source>
</evidence>
<evidence type="ECO:0000256" key="5">
    <source>
        <dbReference type="ARBA" id="ARBA00023136"/>
    </source>
</evidence>
<comment type="similarity">
    <text evidence="2">Belongs to the purine-cytosine permease (2.A.39) family.</text>
</comment>
<dbReference type="PANTHER" id="PTHR30618:SF4">
    <property type="entry name" value="ALLANTOIN PERMEASE"/>
    <property type="match status" value="1"/>
</dbReference>
<accession>A0ABR1QZ44</accession>
<evidence type="ECO:0000256" key="6">
    <source>
        <dbReference type="SAM" id="Phobius"/>
    </source>
</evidence>
<dbReference type="CDD" id="cd11482">
    <property type="entry name" value="SLC-NCS1sbd_NRT1-like"/>
    <property type="match status" value="1"/>
</dbReference>
<feature type="transmembrane region" description="Helical" evidence="6">
    <location>
        <begin position="198"/>
        <end position="218"/>
    </location>
</feature>
<proteinExistence type="inferred from homology"/>
<feature type="transmembrane region" description="Helical" evidence="6">
    <location>
        <begin position="156"/>
        <end position="177"/>
    </location>
</feature>
<feature type="transmembrane region" description="Helical" evidence="6">
    <location>
        <begin position="517"/>
        <end position="536"/>
    </location>
</feature>
<feature type="transmembrane region" description="Helical" evidence="6">
    <location>
        <begin position="224"/>
        <end position="248"/>
    </location>
</feature>
<evidence type="ECO:0000256" key="4">
    <source>
        <dbReference type="ARBA" id="ARBA00022989"/>
    </source>
</evidence>
<keyword evidence="4 6" id="KW-1133">Transmembrane helix</keyword>
<feature type="transmembrane region" description="Helical" evidence="6">
    <location>
        <begin position="477"/>
        <end position="497"/>
    </location>
</feature>
<evidence type="ECO:0000256" key="2">
    <source>
        <dbReference type="ARBA" id="ARBA00008974"/>
    </source>
</evidence>
<dbReference type="GeneID" id="92071516"/>
<name>A0ABR1QZ44_9PEZI</name>
<keyword evidence="5 6" id="KW-0472">Membrane</keyword>
<dbReference type="InterPro" id="IPR045225">
    <property type="entry name" value="Uracil/uridine/allantoin_perm"/>
</dbReference>
<comment type="subcellular location">
    <subcellularLocation>
        <location evidence="1">Membrane</location>
        <topology evidence="1">Multi-pass membrane protein</topology>
    </subcellularLocation>
</comment>
<feature type="transmembrane region" description="Helical" evidence="6">
    <location>
        <begin position="269"/>
        <end position="290"/>
    </location>
</feature>
<dbReference type="Gene3D" id="1.10.4160.10">
    <property type="entry name" value="Hydantoin permease"/>
    <property type="match status" value="1"/>
</dbReference>
<evidence type="ECO:0000313" key="8">
    <source>
        <dbReference type="Proteomes" id="UP001391051"/>
    </source>
</evidence>
<keyword evidence="3 6" id="KW-0812">Transmembrane</keyword>
<dbReference type="InterPro" id="IPR001248">
    <property type="entry name" value="Pur-cyt_permease"/>
</dbReference>
<organism evidence="7 8">
    <name type="scientific">Apiospora aurea</name>
    <dbReference type="NCBI Taxonomy" id="335848"/>
    <lineage>
        <taxon>Eukaryota</taxon>
        <taxon>Fungi</taxon>
        <taxon>Dikarya</taxon>
        <taxon>Ascomycota</taxon>
        <taxon>Pezizomycotina</taxon>
        <taxon>Sordariomycetes</taxon>
        <taxon>Xylariomycetidae</taxon>
        <taxon>Amphisphaeriales</taxon>
        <taxon>Apiosporaceae</taxon>
        <taxon>Apiospora</taxon>
    </lineage>
</organism>